<proteinExistence type="predicted"/>
<evidence type="ECO:0000313" key="2">
    <source>
        <dbReference type="EMBL" id="GGB41180.1"/>
    </source>
</evidence>
<dbReference type="PANTHER" id="PTHR46825:SF9">
    <property type="entry name" value="BETA-LACTAMASE-RELATED DOMAIN-CONTAINING PROTEIN"/>
    <property type="match status" value="1"/>
</dbReference>
<evidence type="ECO:0000259" key="1">
    <source>
        <dbReference type="Pfam" id="PF00144"/>
    </source>
</evidence>
<gene>
    <name evidence="2" type="ORF">GCM10011409_18390</name>
</gene>
<accession>A0A9W5TY32</accession>
<dbReference type="Pfam" id="PF00144">
    <property type="entry name" value="Beta-lactamase"/>
    <property type="match status" value="1"/>
</dbReference>
<evidence type="ECO:0000313" key="3">
    <source>
        <dbReference type="Proteomes" id="UP000621492"/>
    </source>
</evidence>
<protein>
    <recommendedName>
        <fullName evidence="1">Beta-lactamase-related domain-containing protein</fullName>
    </recommendedName>
</protein>
<reference evidence="2" key="2">
    <citation type="submission" date="2020-09" db="EMBL/GenBank/DDBJ databases">
        <authorList>
            <person name="Sun Q."/>
            <person name="Zhou Y."/>
        </authorList>
    </citation>
    <scope>NUCLEOTIDE SEQUENCE</scope>
    <source>
        <strain evidence="2">CGMCC 1.15454</strain>
    </source>
</reference>
<dbReference type="InterPro" id="IPR001466">
    <property type="entry name" value="Beta-lactam-related"/>
</dbReference>
<dbReference type="EMBL" id="BMJD01000011">
    <property type="protein sequence ID" value="GGB41180.1"/>
    <property type="molecule type" value="Genomic_DNA"/>
</dbReference>
<feature type="domain" description="Beta-lactamase-related" evidence="1">
    <location>
        <begin position="7"/>
        <end position="200"/>
    </location>
</feature>
<dbReference type="InterPro" id="IPR012338">
    <property type="entry name" value="Beta-lactam/transpept-like"/>
</dbReference>
<sequence length="213" mass="23995">MGLNNINIKERMEHYNVTGLSMTLIENGQISLVDQYGLLEAETTKSVNSDSIFNACSVSKFVTGMLVMKLTEQGLLDLNEDINKRLKSWKFLIINTLRNLLCHQSGTIDPVDSFTELRSNDGIPSTVELLEGKTSYCKVPIEVRYEPGSDFQYSDAGFCIIQQLIEDVTVRPFEDVINDLIFLPLKMDKSSFPITIQMKKGKTSLVAIIKMEN</sequence>
<name>A0A9W5TY32_9BACI</name>
<reference evidence="2" key="1">
    <citation type="journal article" date="2014" name="Int. J. Syst. Evol. Microbiol.">
        <title>Complete genome sequence of Corynebacterium casei LMG S-19264T (=DSM 44701T), isolated from a smear-ripened cheese.</title>
        <authorList>
            <consortium name="US DOE Joint Genome Institute (JGI-PGF)"/>
            <person name="Walter F."/>
            <person name="Albersmeier A."/>
            <person name="Kalinowski J."/>
            <person name="Ruckert C."/>
        </authorList>
    </citation>
    <scope>NUCLEOTIDE SEQUENCE</scope>
    <source>
        <strain evidence="2">CGMCC 1.15454</strain>
    </source>
</reference>
<dbReference type="AlphaFoldDB" id="A0A9W5TY32"/>
<dbReference type="SUPFAM" id="SSF56601">
    <property type="entry name" value="beta-lactamase/transpeptidase-like"/>
    <property type="match status" value="1"/>
</dbReference>
<dbReference type="PANTHER" id="PTHR46825">
    <property type="entry name" value="D-ALANYL-D-ALANINE-CARBOXYPEPTIDASE/ENDOPEPTIDASE AMPH"/>
    <property type="match status" value="1"/>
</dbReference>
<dbReference type="InterPro" id="IPR050491">
    <property type="entry name" value="AmpC-like"/>
</dbReference>
<keyword evidence="3" id="KW-1185">Reference proteome</keyword>
<dbReference type="Proteomes" id="UP000621492">
    <property type="component" value="Unassembled WGS sequence"/>
</dbReference>
<dbReference type="RefSeq" id="WP_308777579.1">
    <property type="nucleotide sequence ID" value="NZ_BMJD01000011.1"/>
</dbReference>
<dbReference type="Gene3D" id="3.40.710.10">
    <property type="entry name" value="DD-peptidase/beta-lactamase superfamily"/>
    <property type="match status" value="1"/>
</dbReference>
<comment type="caution">
    <text evidence="2">The sequence shown here is derived from an EMBL/GenBank/DDBJ whole genome shotgun (WGS) entry which is preliminary data.</text>
</comment>
<organism evidence="2 3">
    <name type="scientific">Lentibacillus populi</name>
    <dbReference type="NCBI Taxonomy" id="1827502"/>
    <lineage>
        <taxon>Bacteria</taxon>
        <taxon>Bacillati</taxon>
        <taxon>Bacillota</taxon>
        <taxon>Bacilli</taxon>
        <taxon>Bacillales</taxon>
        <taxon>Bacillaceae</taxon>
        <taxon>Lentibacillus</taxon>
    </lineage>
</organism>